<reference evidence="10" key="1">
    <citation type="submission" date="2018-01" db="EMBL/GenBank/DDBJ databases">
        <title>Comparative transcriptome analysis to identify putative genes involved in thymol biosynthesis pathway in medicinal plant Trachyspermum ammi L.</title>
        <authorList>
            <person name="Amiripour M."/>
            <person name="Sadat-Noori S.A."/>
            <person name="Shariati V."/>
            <person name="Soltani-Howyzeh M."/>
        </authorList>
    </citation>
    <scope>NUCLEOTIDE SEQUENCE</scope>
</reference>
<dbReference type="InterPro" id="IPR001330">
    <property type="entry name" value="Prenyltrans"/>
</dbReference>
<dbReference type="Pfam" id="PF00432">
    <property type="entry name" value="Prenyltrans"/>
    <property type="match status" value="1"/>
</dbReference>
<gene>
    <name evidence="10" type="primary">FNTB</name>
</gene>
<evidence type="ECO:0000256" key="8">
    <source>
        <dbReference type="SAM" id="MobiDB-lite"/>
    </source>
</evidence>
<dbReference type="InterPro" id="IPR045089">
    <property type="entry name" value="PGGT1B-like"/>
</dbReference>
<feature type="domain" description="Prenyltransferase alpha-alpha toroid" evidence="9">
    <location>
        <begin position="2"/>
        <end position="200"/>
    </location>
</feature>
<feature type="region of interest" description="Disordered" evidence="8">
    <location>
        <begin position="51"/>
        <end position="110"/>
    </location>
</feature>
<proteinExistence type="evidence at transcript level"/>
<dbReference type="GO" id="GO:0005965">
    <property type="term" value="C:protein farnesyltransferase complex"/>
    <property type="evidence" value="ECO:0007669"/>
    <property type="project" value="TreeGrafter"/>
</dbReference>
<dbReference type="InterPro" id="IPR008930">
    <property type="entry name" value="Terpenoid_cyclase/PrenylTrfase"/>
</dbReference>
<evidence type="ECO:0000313" key="10">
    <source>
        <dbReference type="EMBL" id="AUZ98400.1"/>
    </source>
</evidence>
<dbReference type="GO" id="GO:0046872">
    <property type="term" value="F:metal ion binding"/>
    <property type="evidence" value="ECO:0007669"/>
    <property type="project" value="UniProtKB-KW"/>
</dbReference>
<keyword evidence="4 10" id="KW-0808">Transferase</keyword>
<evidence type="ECO:0000256" key="7">
    <source>
        <dbReference type="ARBA" id="ARBA00022833"/>
    </source>
</evidence>
<evidence type="ECO:0000256" key="4">
    <source>
        <dbReference type="ARBA" id="ARBA00022679"/>
    </source>
</evidence>
<name>A0A2L0V4L2_TRAAM</name>
<evidence type="ECO:0000259" key="9">
    <source>
        <dbReference type="Pfam" id="PF00432"/>
    </source>
</evidence>
<evidence type="ECO:0000256" key="5">
    <source>
        <dbReference type="ARBA" id="ARBA00022723"/>
    </source>
</evidence>
<keyword evidence="6" id="KW-0677">Repeat</keyword>
<keyword evidence="3" id="KW-0637">Prenyltransferase</keyword>
<dbReference type="SUPFAM" id="SSF48239">
    <property type="entry name" value="Terpenoid cyclases/Protein prenyltransferases"/>
    <property type="match status" value="1"/>
</dbReference>
<dbReference type="Gene3D" id="1.50.10.20">
    <property type="match status" value="1"/>
</dbReference>
<sequence length="216" mass="24217">MVFRQGLEGGFQGRTNKLVDGCYSFWQGGASALIQRLHLLVDEQVFVSDEVKGDEADSSQSSADLSEEEHEEEHCLGGTSPHAGEHSSHEKEGAGQQNPSDQVNPDWFGIGGTGRNVETEPLFNCIELQRYILLCSQVEAGFRDKPGKYRDHYHTCYCLSGLSVCQYSWSSKVDSPPLPAAVFGNYSKNLLEPIHPVYNIVFERYKEAREFFMLPF</sequence>
<protein>
    <submittedName>
        <fullName evidence="10">Protein farnesyltransferase subunit beta</fullName>
    </submittedName>
</protein>
<keyword evidence="7" id="KW-0862">Zinc</keyword>
<accession>A0A2L0V4L2</accession>
<dbReference type="EMBL" id="MG745864">
    <property type="protein sequence ID" value="AUZ98400.1"/>
    <property type="molecule type" value="mRNA"/>
</dbReference>
<evidence type="ECO:0000256" key="2">
    <source>
        <dbReference type="ARBA" id="ARBA00010497"/>
    </source>
</evidence>
<comment type="similarity">
    <text evidence="2">Belongs to the protein prenyltransferase subunit beta family.</text>
</comment>
<organism evidence="10">
    <name type="scientific">Trachyspermum ammi</name>
    <name type="common">Ajowan caraway</name>
    <name type="synonym">Sison ammi</name>
    <dbReference type="NCBI Taxonomy" id="52570"/>
    <lineage>
        <taxon>Eukaryota</taxon>
        <taxon>Viridiplantae</taxon>
        <taxon>Streptophyta</taxon>
        <taxon>Embryophyta</taxon>
        <taxon>Tracheophyta</taxon>
        <taxon>Spermatophyta</taxon>
        <taxon>Magnoliopsida</taxon>
        <taxon>eudicotyledons</taxon>
        <taxon>Gunneridae</taxon>
        <taxon>Pentapetalae</taxon>
        <taxon>asterids</taxon>
        <taxon>campanulids</taxon>
        <taxon>Apiales</taxon>
        <taxon>Apiaceae</taxon>
        <taxon>Apioideae</taxon>
        <taxon>apioid superclade</taxon>
        <taxon>Pyramidoptereae</taxon>
        <taxon>Trachyspermum</taxon>
    </lineage>
</organism>
<reference evidence="10" key="2">
    <citation type="submission" date="2018-01" db="EMBL/GenBank/DDBJ databases">
        <title>Transcriptome analysis of Ajowan (Trachyspermum ammi L.) inflorescence.</title>
        <authorList>
            <person name="Amiripour M."/>
            <person name="Sadat-Noori S.A."/>
            <person name="Shariati V."/>
            <person name="Soltani-Howyzeh M."/>
        </authorList>
    </citation>
    <scope>NUCLEOTIDE SEQUENCE</scope>
</reference>
<evidence type="ECO:0000256" key="1">
    <source>
        <dbReference type="ARBA" id="ARBA00001947"/>
    </source>
</evidence>
<dbReference type="PANTHER" id="PTHR11774">
    <property type="entry name" value="GERANYLGERANYL TRANSFERASE TYPE BETA SUBUNIT"/>
    <property type="match status" value="1"/>
</dbReference>
<dbReference type="AlphaFoldDB" id="A0A2L0V4L2"/>
<evidence type="ECO:0000256" key="6">
    <source>
        <dbReference type="ARBA" id="ARBA00022737"/>
    </source>
</evidence>
<keyword evidence="5" id="KW-0479">Metal-binding</keyword>
<evidence type="ECO:0000256" key="3">
    <source>
        <dbReference type="ARBA" id="ARBA00022602"/>
    </source>
</evidence>
<dbReference type="PANTHER" id="PTHR11774:SF6">
    <property type="entry name" value="PROTEIN FARNESYLTRANSFERASE SUBUNIT BETA"/>
    <property type="match status" value="1"/>
</dbReference>
<comment type="cofactor">
    <cofactor evidence="1">
        <name>Zn(2+)</name>
        <dbReference type="ChEBI" id="CHEBI:29105"/>
    </cofactor>
</comment>
<dbReference type="GO" id="GO:0004660">
    <property type="term" value="F:protein farnesyltransferase activity"/>
    <property type="evidence" value="ECO:0007669"/>
    <property type="project" value="TreeGrafter"/>
</dbReference>
<feature type="compositionally biased region" description="Basic and acidic residues" evidence="8">
    <location>
        <begin position="83"/>
        <end position="93"/>
    </location>
</feature>